<accession>A0A814DC97</accession>
<dbReference type="Proteomes" id="UP000681722">
    <property type="component" value="Unassembled WGS sequence"/>
</dbReference>
<evidence type="ECO:0000313" key="3">
    <source>
        <dbReference type="EMBL" id="CAF0953795.1"/>
    </source>
</evidence>
<evidence type="ECO:0000313" key="4">
    <source>
        <dbReference type="EMBL" id="CAF3729187.1"/>
    </source>
</evidence>
<proteinExistence type="predicted"/>
<dbReference type="PANTHER" id="PTHR46270:SF2">
    <property type="entry name" value="TIR DOMAIN-CONTAINING PROTEIN"/>
    <property type="match status" value="1"/>
</dbReference>
<evidence type="ECO:0000313" key="5">
    <source>
        <dbReference type="Proteomes" id="UP000663829"/>
    </source>
</evidence>
<reference evidence="3" key="1">
    <citation type="submission" date="2021-02" db="EMBL/GenBank/DDBJ databases">
        <authorList>
            <person name="Nowell W R."/>
        </authorList>
    </citation>
    <scope>NUCLEOTIDE SEQUENCE</scope>
</reference>
<comment type="caution">
    <text evidence="3">The sequence shown here is derived from an EMBL/GenBank/DDBJ whole genome shotgun (WGS) entry which is preliminary data.</text>
</comment>
<dbReference type="InterPro" id="IPR000157">
    <property type="entry name" value="TIR_dom"/>
</dbReference>
<keyword evidence="5" id="KW-1185">Reference proteome</keyword>
<feature type="compositionally biased region" description="Basic and acidic residues" evidence="1">
    <location>
        <begin position="250"/>
        <end position="271"/>
    </location>
</feature>
<dbReference type="Gene3D" id="3.40.50.10140">
    <property type="entry name" value="Toll/interleukin-1 receptor homology (TIR) domain"/>
    <property type="match status" value="1"/>
</dbReference>
<dbReference type="SUPFAM" id="SSF52200">
    <property type="entry name" value="Toll/Interleukin receptor TIR domain"/>
    <property type="match status" value="1"/>
</dbReference>
<protein>
    <recommendedName>
        <fullName evidence="2">TIR domain-containing protein</fullName>
    </recommendedName>
</protein>
<gene>
    <name evidence="3" type="ORF">GPM918_LOCUS11388</name>
    <name evidence="4" type="ORF">SRO942_LOCUS11390</name>
</gene>
<dbReference type="GO" id="GO:0007165">
    <property type="term" value="P:signal transduction"/>
    <property type="evidence" value="ECO:0007669"/>
    <property type="project" value="InterPro"/>
</dbReference>
<dbReference type="InterPro" id="IPR035897">
    <property type="entry name" value="Toll_tir_struct_dom_sf"/>
</dbReference>
<dbReference type="Proteomes" id="UP000663829">
    <property type="component" value="Unassembled WGS sequence"/>
</dbReference>
<dbReference type="OrthoDB" id="9978456at2759"/>
<dbReference type="EMBL" id="CAJOBC010002354">
    <property type="protein sequence ID" value="CAF3729187.1"/>
    <property type="molecule type" value="Genomic_DNA"/>
</dbReference>
<dbReference type="Pfam" id="PF13676">
    <property type="entry name" value="TIR_2"/>
    <property type="match status" value="1"/>
</dbReference>
<dbReference type="EMBL" id="CAJNOQ010002354">
    <property type="protein sequence ID" value="CAF0953795.1"/>
    <property type="molecule type" value="Genomic_DNA"/>
</dbReference>
<sequence>MHNVLVQNDKIQVELVQKNGIPLLIDCACESKFDAMTIQQPSLENLLTMAFVPNAAEILINHPDFIQYVKQKLLTSSDNTELNVADGLMWKLKKEPEKLLKEKEHNSSENAGKKFEYDIMLSYSHIDMEMCDKIYNRLTNDKFKVWRDKVEMYGSYMDRMAEGVETSEFVVILMSDSYKKSQNCRAEAIYARENKRHIIPLKIQEDYKPNGWLGILVADLNYVNFALKNFNKSYEELITQFQLYRKPRKIDSKSDDVKPPESSHEEKRPKSYDIPTTADSSTIQDNFFEQRLIESWTEKDVRDFLTDKHLEVMIPSCRNMNGSQLYQMYKSCEKNNSDMFKQLNCQLERTKNKVLSHHDYYQFLSELKVFVPVITSKNSTVISSSCVII</sequence>
<feature type="domain" description="TIR" evidence="2">
    <location>
        <begin position="119"/>
        <end position="237"/>
    </location>
</feature>
<dbReference type="PANTHER" id="PTHR46270">
    <property type="entry name" value="ARMADILLO-TYPE FOLD-RELATED"/>
    <property type="match status" value="1"/>
</dbReference>
<name>A0A814DC97_9BILA</name>
<organism evidence="3 5">
    <name type="scientific">Didymodactylos carnosus</name>
    <dbReference type="NCBI Taxonomy" id="1234261"/>
    <lineage>
        <taxon>Eukaryota</taxon>
        <taxon>Metazoa</taxon>
        <taxon>Spiralia</taxon>
        <taxon>Gnathifera</taxon>
        <taxon>Rotifera</taxon>
        <taxon>Eurotatoria</taxon>
        <taxon>Bdelloidea</taxon>
        <taxon>Philodinida</taxon>
        <taxon>Philodinidae</taxon>
        <taxon>Didymodactylos</taxon>
    </lineage>
</organism>
<dbReference type="AlphaFoldDB" id="A0A814DC97"/>
<evidence type="ECO:0000259" key="2">
    <source>
        <dbReference type="Pfam" id="PF13676"/>
    </source>
</evidence>
<evidence type="ECO:0000256" key="1">
    <source>
        <dbReference type="SAM" id="MobiDB-lite"/>
    </source>
</evidence>
<feature type="region of interest" description="Disordered" evidence="1">
    <location>
        <begin position="250"/>
        <end position="279"/>
    </location>
</feature>